<dbReference type="eggNOG" id="COG2348">
    <property type="taxonomic scope" value="Bacteria"/>
</dbReference>
<evidence type="ECO:0000256" key="4">
    <source>
        <dbReference type="ARBA" id="ARBA00022984"/>
    </source>
</evidence>
<feature type="domain" description="BioF2-like acetyltransferase" evidence="7">
    <location>
        <begin position="173"/>
        <end position="305"/>
    </location>
</feature>
<comment type="similarity">
    <text evidence="1">Belongs to the FemABX family.</text>
</comment>
<comment type="caution">
    <text evidence="8">The sequence shown here is derived from an EMBL/GenBank/DDBJ whole genome shotgun (WGS) entry which is preliminary data.</text>
</comment>
<name>A0A0P7XG83_9BACT</name>
<keyword evidence="6" id="KW-0961">Cell wall biogenesis/degradation</keyword>
<dbReference type="InterPro" id="IPR003447">
    <property type="entry name" value="FEMABX"/>
</dbReference>
<accession>A0A0P7XG83</accession>
<evidence type="ECO:0000256" key="3">
    <source>
        <dbReference type="ARBA" id="ARBA00022960"/>
    </source>
</evidence>
<evidence type="ECO:0000313" key="9">
    <source>
        <dbReference type="Proteomes" id="UP000050421"/>
    </source>
</evidence>
<protein>
    <recommendedName>
        <fullName evidence="7">BioF2-like acetyltransferase domain-containing protein</fullName>
    </recommendedName>
</protein>
<dbReference type="EMBL" id="LJXT01000057">
    <property type="protein sequence ID" value="KPQ14988.1"/>
    <property type="molecule type" value="Genomic_DNA"/>
</dbReference>
<keyword evidence="5" id="KW-0012">Acyltransferase</keyword>
<dbReference type="AlphaFoldDB" id="A0A0P7XG83"/>
<proteinExistence type="inferred from homology"/>
<dbReference type="InterPro" id="IPR016181">
    <property type="entry name" value="Acyl_CoA_acyltransferase"/>
</dbReference>
<dbReference type="PANTHER" id="PTHR36174:SF1">
    <property type="entry name" value="LIPID II:GLYCINE GLYCYLTRANSFERASE"/>
    <property type="match status" value="1"/>
</dbReference>
<keyword evidence="2" id="KW-0808">Transferase</keyword>
<dbReference type="InterPro" id="IPR038740">
    <property type="entry name" value="BioF2-like_GNAT_dom"/>
</dbReference>
<dbReference type="PATRIC" id="fig|1305737.6.peg.2592"/>
<dbReference type="SUPFAM" id="SSF55729">
    <property type="entry name" value="Acyl-CoA N-acyltransferases (Nat)"/>
    <property type="match status" value="2"/>
</dbReference>
<keyword evidence="3" id="KW-0133">Cell shape</keyword>
<dbReference type="GO" id="GO:0071555">
    <property type="term" value="P:cell wall organization"/>
    <property type="evidence" value="ECO:0007669"/>
    <property type="project" value="UniProtKB-KW"/>
</dbReference>
<evidence type="ECO:0000259" key="7">
    <source>
        <dbReference type="Pfam" id="PF13480"/>
    </source>
</evidence>
<dbReference type="Gene3D" id="3.40.630.30">
    <property type="match status" value="2"/>
</dbReference>
<dbReference type="GO" id="GO:0016755">
    <property type="term" value="F:aminoacyltransferase activity"/>
    <property type="evidence" value="ECO:0007669"/>
    <property type="project" value="InterPro"/>
</dbReference>
<dbReference type="GO" id="GO:0008360">
    <property type="term" value="P:regulation of cell shape"/>
    <property type="evidence" value="ECO:0007669"/>
    <property type="project" value="UniProtKB-KW"/>
</dbReference>
<gene>
    <name evidence="8" type="ORF">HLUCCX10_09850</name>
</gene>
<dbReference type="STRING" id="1305737.GCA_000526355_02871"/>
<organism evidence="8 9">
    <name type="scientific">Algoriphagus marincola HL-49</name>
    <dbReference type="NCBI Taxonomy" id="1305737"/>
    <lineage>
        <taxon>Bacteria</taxon>
        <taxon>Pseudomonadati</taxon>
        <taxon>Bacteroidota</taxon>
        <taxon>Cytophagia</taxon>
        <taxon>Cytophagales</taxon>
        <taxon>Cyclobacteriaceae</taxon>
        <taxon>Algoriphagus</taxon>
    </lineage>
</organism>
<reference evidence="8 9" key="1">
    <citation type="submission" date="2015-09" db="EMBL/GenBank/DDBJ databases">
        <title>Identification and resolution of microdiversity through metagenomic sequencing of parallel consortia.</title>
        <authorList>
            <person name="Nelson W.C."/>
            <person name="Romine M.F."/>
            <person name="Lindemann S.R."/>
        </authorList>
    </citation>
    <scope>NUCLEOTIDE SEQUENCE [LARGE SCALE GENOMIC DNA]</scope>
    <source>
        <strain evidence="8">HL-49</strain>
    </source>
</reference>
<dbReference type="PROSITE" id="PS51191">
    <property type="entry name" value="FEMABX"/>
    <property type="match status" value="1"/>
</dbReference>
<dbReference type="GO" id="GO:0009252">
    <property type="term" value="P:peptidoglycan biosynthetic process"/>
    <property type="evidence" value="ECO:0007669"/>
    <property type="project" value="UniProtKB-KW"/>
</dbReference>
<dbReference type="Proteomes" id="UP000050421">
    <property type="component" value="Unassembled WGS sequence"/>
</dbReference>
<evidence type="ECO:0000256" key="6">
    <source>
        <dbReference type="ARBA" id="ARBA00023316"/>
    </source>
</evidence>
<dbReference type="InterPro" id="IPR050644">
    <property type="entry name" value="PG_Glycine_Bridge_Synth"/>
</dbReference>
<evidence type="ECO:0000313" key="8">
    <source>
        <dbReference type="EMBL" id="KPQ14988.1"/>
    </source>
</evidence>
<evidence type="ECO:0000256" key="1">
    <source>
        <dbReference type="ARBA" id="ARBA00009943"/>
    </source>
</evidence>
<evidence type="ECO:0000256" key="5">
    <source>
        <dbReference type="ARBA" id="ARBA00023315"/>
    </source>
</evidence>
<evidence type="ECO:0000256" key="2">
    <source>
        <dbReference type="ARBA" id="ARBA00022679"/>
    </source>
</evidence>
<dbReference type="PANTHER" id="PTHR36174">
    <property type="entry name" value="LIPID II:GLYCINE GLYCYLTRANSFERASE"/>
    <property type="match status" value="1"/>
</dbReference>
<dbReference type="Pfam" id="PF13480">
    <property type="entry name" value="Acetyltransf_6"/>
    <property type="match status" value="1"/>
</dbReference>
<keyword evidence="4" id="KW-0573">Peptidoglycan synthesis</keyword>
<sequence length="360" mass="40419">MKDNRLQITTRTDDWKQWDQFLAKSKRGIYLQLSDWLKSYRAFGFEEHLILSKDPSGQIQGGMGLVLAKAGPLKILVAPYGPVLDEGKEELFPDFVSEFYAFAKNSGAFLAQLSAPIATISDFQDHFMTSRPAYPIAPTGKGLLFKYVIGLSAFRAVKLFAGEEDAYEKVRSNYKANTRRDVNKSNRMGNELVFAESAEEIQKAYDLIELNAENQGYAVRSWDDFGATLISLVDSGHCMIPCCQNEGSLKGALIIFDAGQKLHYIMGATLREKKDLLVGHFLQDQVIQLAISKGYDFYDISMGGSPGVVRFKEGFGGEVLPLPEAQYWVLKPAQFFAYQKLLPWVQKNKTLVSKIVKKFK</sequence>